<dbReference type="EMBL" id="JBEZNA010000002">
    <property type="protein sequence ID" value="MEU9575979.1"/>
    <property type="molecule type" value="Genomic_DNA"/>
</dbReference>
<dbReference type="Gene3D" id="1.10.357.10">
    <property type="entry name" value="Tetracycline Repressor, domain 2"/>
    <property type="match status" value="1"/>
</dbReference>
<dbReference type="SUPFAM" id="SSF46689">
    <property type="entry name" value="Homeodomain-like"/>
    <property type="match status" value="1"/>
</dbReference>
<reference evidence="7 8" key="1">
    <citation type="submission" date="2024-06" db="EMBL/GenBank/DDBJ databases">
        <title>The Natural Products Discovery Center: Release of the First 8490 Sequenced Strains for Exploring Actinobacteria Biosynthetic Diversity.</title>
        <authorList>
            <person name="Kalkreuter E."/>
            <person name="Kautsar S.A."/>
            <person name="Yang D."/>
            <person name="Bader C.D."/>
            <person name="Teijaro C.N."/>
            <person name="Fluegel L."/>
            <person name="Davis C.M."/>
            <person name="Simpson J.R."/>
            <person name="Lauterbach L."/>
            <person name="Steele A.D."/>
            <person name="Gui C."/>
            <person name="Meng S."/>
            <person name="Li G."/>
            <person name="Viehrig K."/>
            <person name="Ye F."/>
            <person name="Su P."/>
            <person name="Kiefer A.F."/>
            <person name="Nichols A."/>
            <person name="Cepeda A.J."/>
            <person name="Yan W."/>
            <person name="Fan B."/>
            <person name="Jiang Y."/>
            <person name="Adhikari A."/>
            <person name="Zheng C.-J."/>
            <person name="Schuster L."/>
            <person name="Cowan T.M."/>
            <person name="Smanski M.J."/>
            <person name="Chevrette M.G."/>
            <person name="De Carvalho L.P.S."/>
            <person name="Shen B."/>
        </authorList>
    </citation>
    <scope>NUCLEOTIDE SEQUENCE [LARGE SCALE GENOMIC DNA]</scope>
    <source>
        <strain evidence="7 8">NPDC048117</strain>
    </source>
</reference>
<feature type="DNA-binding region" description="H-T-H motif" evidence="4">
    <location>
        <begin position="29"/>
        <end position="48"/>
    </location>
</feature>
<feature type="region of interest" description="Disordered" evidence="5">
    <location>
        <begin position="183"/>
        <end position="205"/>
    </location>
</feature>
<dbReference type="RefSeq" id="WP_280870102.1">
    <property type="nucleotide sequence ID" value="NZ_JBEZNA010000002.1"/>
</dbReference>
<dbReference type="Proteomes" id="UP001551584">
    <property type="component" value="Unassembled WGS sequence"/>
</dbReference>
<evidence type="ECO:0000256" key="5">
    <source>
        <dbReference type="SAM" id="MobiDB-lite"/>
    </source>
</evidence>
<evidence type="ECO:0000313" key="7">
    <source>
        <dbReference type="EMBL" id="MEU9575979.1"/>
    </source>
</evidence>
<gene>
    <name evidence="7" type="ORF">AB0D95_01530</name>
</gene>
<feature type="compositionally biased region" description="Basic and acidic residues" evidence="5">
    <location>
        <begin position="196"/>
        <end position="205"/>
    </location>
</feature>
<feature type="compositionally biased region" description="Low complexity" evidence="5">
    <location>
        <begin position="183"/>
        <end position="194"/>
    </location>
</feature>
<evidence type="ECO:0000259" key="6">
    <source>
        <dbReference type="PROSITE" id="PS50977"/>
    </source>
</evidence>
<evidence type="ECO:0000256" key="1">
    <source>
        <dbReference type="ARBA" id="ARBA00023015"/>
    </source>
</evidence>
<dbReference type="PANTHER" id="PTHR30055:SF234">
    <property type="entry name" value="HTH-TYPE TRANSCRIPTIONAL REGULATOR BETI"/>
    <property type="match status" value="1"/>
</dbReference>
<dbReference type="Pfam" id="PF00440">
    <property type="entry name" value="TetR_N"/>
    <property type="match status" value="1"/>
</dbReference>
<sequence>MARTSSGLHERLLASALRLFVARGFRGTSLADIAADVGCSKASLLYHFSNKEAILTELLMPVGNEVFALDERLSELDGEEAALTAVHSFVGITLRFRREIKLLFDNLADVSCLPDLGVETIDGIRERLVDAVAGRSADPRDRIAALMALGGIFATGAADLPYDDLTLREALLTGALRTLNLAPGDPAPGDLGPGRTARDAEPGKN</sequence>
<dbReference type="InterPro" id="IPR050109">
    <property type="entry name" value="HTH-type_TetR-like_transc_reg"/>
</dbReference>
<keyword evidence="3" id="KW-0804">Transcription</keyword>
<protein>
    <submittedName>
        <fullName evidence="7">TetR/AcrR family transcriptional regulator</fullName>
    </submittedName>
</protein>
<accession>A0ABV3EIG0</accession>
<dbReference type="PANTHER" id="PTHR30055">
    <property type="entry name" value="HTH-TYPE TRANSCRIPTIONAL REGULATOR RUTR"/>
    <property type="match status" value="1"/>
</dbReference>
<dbReference type="PRINTS" id="PR00455">
    <property type="entry name" value="HTHTETR"/>
</dbReference>
<keyword evidence="8" id="KW-1185">Reference proteome</keyword>
<name>A0ABV3EIG0_9ACTN</name>
<feature type="domain" description="HTH tetR-type" evidence="6">
    <location>
        <begin position="6"/>
        <end position="66"/>
    </location>
</feature>
<evidence type="ECO:0000256" key="4">
    <source>
        <dbReference type="PROSITE-ProRule" id="PRU00335"/>
    </source>
</evidence>
<evidence type="ECO:0000313" key="8">
    <source>
        <dbReference type="Proteomes" id="UP001551584"/>
    </source>
</evidence>
<evidence type="ECO:0000256" key="3">
    <source>
        <dbReference type="ARBA" id="ARBA00023163"/>
    </source>
</evidence>
<evidence type="ECO:0000256" key="2">
    <source>
        <dbReference type="ARBA" id="ARBA00023125"/>
    </source>
</evidence>
<keyword evidence="2 4" id="KW-0238">DNA-binding</keyword>
<keyword evidence="1" id="KW-0805">Transcription regulation</keyword>
<comment type="caution">
    <text evidence="7">The sequence shown here is derived from an EMBL/GenBank/DDBJ whole genome shotgun (WGS) entry which is preliminary data.</text>
</comment>
<dbReference type="InterPro" id="IPR009057">
    <property type="entry name" value="Homeodomain-like_sf"/>
</dbReference>
<proteinExistence type="predicted"/>
<dbReference type="PROSITE" id="PS50977">
    <property type="entry name" value="HTH_TETR_2"/>
    <property type="match status" value="1"/>
</dbReference>
<organism evidence="7 8">
    <name type="scientific">Streptomyces chilikensis</name>
    <dbReference type="NCBI Taxonomy" id="1194079"/>
    <lineage>
        <taxon>Bacteria</taxon>
        <taxon>Bacillati</taxon>
        <taxon>Actinomycetota</taxon>
        <taxon>Actinomycetes</taxon>
        <taxon>Kitasatosporales</taxon>
        <taxon>Streptomycetaceae</taxon>
        <taxon>Streptomyces</taxon>
    </lineage>
</organism>
<dbReference type="InterPro" id="IPR001647">
    <property type="entry name" value="HTH_TetR"/>
</dbReference>